<evidence type="ECO:0000313" key="2">
    <source>
        <dbReference type="Proteomes" id="UP000222360"/>
    </source>
</evidence>
<proteinExistence type="predicted"/>
<sequence>MKDIIKKLINKLFGSIIEVEIKVVEVKVEVLSQGAYDRLAKGLEGPIITGTDSPQSAGYKLGIQRALTDVRSKFTS</sequence>
<dbReference type="Proteomes" id="UP000222360">
    <property type="component" value="Segment"/>
</dbReference>
<gene>
    <name evidence="1" type="ORF">VSW3_16</name>
</gene>
<accession>A0A173GCN9</accession>
<dbReference type="EMBL" id="KX066068">
    <property type="protein sequence ID" value="ANH51092.1"/>
    <property type="molecule type" value="Genomic_DNA"/>
</dbReference>
<keyword evidence="2" id="KW-1185">Reference proteome</keyword>
<organism evidence="1 2">
    <name type="scientific">Pseudomonas phage VSW-3</name>
    <dbReference type="NCBI Taxonomy" id="1852562"/>
    <lineage>
        <taxon>Viruses</taxon>
        <taxon>Duplodnaviria</taxon>
        <taxon>Heunggongvirae</taxon>
        <taxon>Uroviricota</taxon>
        <taxon>Caudoviricetes</taxon>
        <taxon>Autographivirales</taxon>
        <taxon>Autonotataviridae</taxon>
        <taxon>Napahaivirus</taxon>
        <taxon>Napahaivirus VSW3</taxon>
    </lineage>
</organism>
<name>A0A173GCN9_9CAUD</name>
<reference evidence="1 2" key="1">
    <citation type="submission" date="2016-04" db="EMBL/GenBank/DDBJ databases">
        <title>Complete genome of Pseudomonas fluorescens phage VSW-3.</title>
        <authorList>
            <person name="Zhang C.-J."/>
            <person name="Wei Y.-L."/>
            <person name="Ji X.-L."/>
        </authorList>
    </citation>
    <scope>NUCLEOTIDE SEQUENCE [LARGE SCALE GENOMIC DNA]</scope>
</reference>
<evidence type="ECO:0000313" key="1">
    <source>
        <dbReference type="EMBL" id="ANH51092.1"/>
    </source>
</evidence>
<protein>
    <submittedName>
        <fullName evidence="1">Uncharacterized protein</fullName>
    </submittedName>
</protein>